<gene>
    <name evidence="4" type="ORF">OJ962_03410</name>
</gene>
<feature type="domain" description="Ketoreductase" evidence="3">
    <location>
        <begin position="7"/>
        <end position="174"/>
    </location>
</feature>
<protein>
    <submittedName>
        <fullName evidence="4">SDR family NAD(P)-dependent oxidoreductase</fullName>
    </submittedName>
</protein>
<name>A0ABT4RDD5_9ACTN</name>
<dbReference type="InterPro" id="IPR002347">
    <property type="entry name" value="SDR_fam"/>
</dbReference>
<dbReference type="PANTHER" id="PTHR44196:SF2">
    <property type="entry name" value="SHORT-CHAIN DEHYDROGENASE-RELATED"/>
    <property type="match status" value="1"/>
</dbReference>
<dbReference type="InterPro" id="IPR057326">
    <property type="entry name" value="KR_dom"/>
</dbReference>
<keyword evidence="5" id="KW-1185">Reference proteome</keyword>
<comment type="caution">
    <text evidence="4">The sequence shown here is derived from an EMBL/GenBank/DDBJ whole genome shotgun (WGS) entry which is preliminary data.</text>
</comment>
<organism evidence="4 5">
    <name type="scientific">Solirubrobacter deserti</name>
    <dbReference type="NCBI Taxonomy" id="2282478"/>
    <lineage>
        <taxon>Bacteria</taxon>
        <taxon>Bacillati</taxon>
        <taxon>Actinomycetota</taxon>
        <taxon>Thermoleophilia</taxon>
        <taxon>Solirubrobacterales</taxon>
        <taxon>Solirubrobacteraceae</taxon>
        <taxon>Solirubrobacter</taxon>
    </lineage>
</organism>
<dbReference type="RefSeq" id="WP_202952136.1">
    <property type="nucleotide sequence ID" value="NZ_JAPCID010000005.1"/>
</dbReference>
<dbReference type="Proteomes" id="UP001147700">
    <property type="component" value="Unassembled WGS sequence"/>
</dbReference>
<reference evidence="4" key="1">
    <citation type="submission" date="2022-10" db="EMBL/GenBank/DDBJ databases">
        <title>The WGS of Solirubrobacter sp. CPCC 204708.</title>
        <authorList>
            <person name="Jiang Z."/>
        </authorList>
    </citation>
    <scope>NUCLEOTIDE SEQUENCE</scope>
    <source>
        <strain evidence="4">CPCC 204708</strain>
    </source>
</reference>
<evidence type="ECO:0000259" key="3">
    <source>
        <dbReference type="SMART" id="SM00822"/>
    </source>
</evidence>
<evidence type="ECO:0000313" key="4">
    <source>
        <dbReference type="EMBL" id="MDA0136531.1"/>
    </source>
</evidence>
<accession>A0ABT4RDD5</accession>
<dbReference type="PROSITE" id="PS00061">
    <property type="entry name" value="ADH_SHORT"/>
    <property type="match status" value="1"/>
</dbReference>
<keyword evidence="2" id="KW-0560">Oxidoreductase</keyword>
<evidence type="ECO:0000313" key="5">
    <source>
        <dbReference type="Proteomes" id="UP001147700"/>
    </source>
</evidence>
<dbReference type="SUPFAM" id="SSF51735">
    <property type="entry name" value="NAD(P)-binding Rossmann-fold domains"/>
    <property type="match status" value="1"/>
</dbReference>
<dbReference type="Pfam" id="PF00106">
    <property type="entry name" value="adh_short"/>
    <property type="match status" value="1"/>
</dbReference>
<dbReference type="InterPro" id="IPR036291">
    <property type="entry name" value="NAD(P)-bd_dom_sf"/>
</dbReference>
<comment type="similarity">
    <text evidence="1">Belongs to the short-chain dehydrogenases/reductases (SDR) family.</text>
</comment>
<dbReference type="EMBL" id="JAPCID010000005">
    <property type="protein sequence ID" value="MDA0136531.1"/>
    <property type="molecule type" value="Genomic_DNA"/>
</dbReference>
<evidence type="ECO:0000256" key="2">
    <source>
        <dbReference type="ARBA" id="ARBA00023002"/>
    </source>
</evidence>
<proteinExistence type="inferred from homology"/>
<dbReference type="SMART" id="SM00822">
    <property type="entry name" value="PKS_KR"/>
    <property type="match status" value="1"/>
</dbReference>
<dbReference type="PANTHER" id="PTHR44196">
    <property type="entry name" value="DEHYDROGENASE/REDUCTASE SDR FAMILY MEMBER 7B"/>
    <property type="match status" value="1"/>
</dbReference>
<dbReference type="CDD" id="cd05233">
    <property type="entry name" value="SDR_c"/>
    <property type="match status" value="1"/>
</dbReference>
<evidence type="ECO:0000256" key="1">
    <source>
        <dbReference type="ARBA" id="ARBA00006484"/>
    </source>
</evidence>
<dbReference type="PRINTS" id="PR00081">
    <property type="entry name" value="GDHRDH"/>
</dbReference>
<dbReference type="InterPro" id="IPR020904">
    <property type="entry name" value="Sc_DH/Rdtase_CS"/>
</dbReference>
<dbReference type="Gene3D" id="3.40.50.720">
    <property type="entry name" value="NAD(P)-binding Rossmann-like Domain"/>
    <property type="match status" value="1"/>
</dbReference>
<sequence length="251" mass="26500">MTEPHRPLAVVTGASSGIGLELAREFSRHGFELVVAAEDDGLRAVADALGAEGVQVDLATPAGVEELHARVRHRHVTALALNAGITARSDDLDRELELVDLNCRSLVHLARLLTAEMAAAGRGRVLITASIVEAFPGPHQAAYNASKAFARSFGISLRHELRDHGVSVTVLEPGATDTPIFAKAGQETTILGGDMPKDEPSEVAQQAFEALMAGRETVVAASTLTKATHLVSRFLPDAVTARVSGLLTKPR</sequence>